<dbReference type="SUPFAM" id="SSF46785">
    <property type="entry name" value="Winged helix' DNA-binding domain"/>
    <property type="match status" value="1"/>
</dbReference>
<keyword evidence="1" id="KW-0805">Transcription regulation</keyword>
<sequence>MRAGRLVSLLLLLQTRGRMTARELADELEVSVRTVYRDVESLGSAGVPIYADRGPAGGYQLLDGYRTRLTGLTGDEAGTLFLAGMPGPAAELGLGSVLAAAELKLRASLPGELADRADRVRERFHLDAPGWFRGDEPTPYLSTVAEAVWSSRLLEVRYRRWKAPREVTRTLNPLGVVLKAGRWYLVASARERTTGYRVSNILEAEVLDAPAERPEGFDLAAFWQEWAERYERSVYRMTATVRMTEDALRLMAFVFPPEMSRTARDLAGEPGDDGWLCTTVPIESIKQGHVELLKLGADVEVLEPPELRERMAETARAMARTYLSTNATTASA</sequence>
<evidence type="ECO:0000313" key="4">
    <source>
        <dbReference type="EMBL" id="MFC7276551.1"/>
    </source>
</evidence>
<dbReference type="InterPro" id="IPR013196">
    <property type="entry name" value="HTH_11"/>
</dbReference>
<dbReference type="EMBL" id="JBHTBJ010000015">
    <property type="protein sequence ID" value="MFC7276551.1"/>
    <property type="molecule type" value="Genomic_DNA"/>
</dbReference>
<dbReference type="Pfam" id="PF08279">
    <property type="entry name" value="HTH_11"/>
    <property type="match status" value="1"/>
</dbReference>
<feature type="domain" description="HTH deoR-type" evidence="3">
    <location>
        <begin position="2"/>
        <end position="57"/>
    </location>
</feature>
<dbReference type="Pfam" id="PF25583">
    <property type="entry name" value="WCX"/>
    <property type="match status" value="1"/>
</dbReference>
<dbReference type="InterPro" id="IPR026881">
    <property type="entry name" value="WYL_dom"/>
</dbReference>
<evidence type="ECO:0000259" key="3">
    <source>
        <dbReference type="PROSITE" id="PS51000"/>
    </source>
</evidence>
<dbReference type="PANTHER" id="PTHR34580">
    <property type="match status" value="1"/>
</dbReference>
<name>A0ABW2HXP3_9ACTN</name>
<dbReference type="Gene3D" id="1.10.10.10">
    <property type="entry name" value="Winged helix-like DNA-binding domain superfamily/Winged helix DNA-binding domain"/>
    <property type="match status" value="1"/>
</dbReference>
<keyword evidence="2" id="KW-0804">Transcription</keyword>
<dbReference type="InterPro" id="IPR036388">
    <property type="entry name" value="WH-like_DNA-bd_sf"/>
</dbReference>
<evidence type="ECO:0000313" key="5">
    <source>
        <dbReference type="Proteomes" id="UP001596548"/>
    </source>
</evidence>
<dbReference type="Proteomes" id="UP001596548">
    <property type="component" value="Unassembled WGS sequence"/>
</dbReference>
<comment type="caution">
    <text evidence="4">The sequence shown here is derived from an EMBL/GenBank/DDBJ whole genome shotgun (WGS) entry which is preliminary data.</text>
</comment>
<dbReference type="Pfam" id="PF13280">
    <property type="entry name" value="WYL"/>
    <property type="match status" value="1"/>
</dbReference>
<dbReference type="InterPro" id="IPR051534">
    <property type="entry name" value="CBASS_pafABC_assoc_protein"/>
</dbReference>
<dbReference type="PIRSF" id="PIRSF016838">
    <property type="entry name" value="PafC"/>
    <property type="match status" value="1"/>
</dbReference>
<dbReference type="InterPro" id="IPR028349">
    <property type="entry name" value="PafC-like"/>
</dbReference>
<proteinExistence type="predicted"/>
<organism evidence="4 5">
    <name type="scientific">Paractinoplanes rhizophilus</name>
    <dbReference type="NCBI Taxonomy" id="1416877"/>
    <lineage>
        <taxon>Bacteria</taxon>
        <taxon>Bacillati</taxon>
        <taxon>Actinomycetota</taxon>
        <taxon>Actinomycetes</taxon>
        <taxon>Micromonosporales</taxon>
        <taxon>Micromonosporaceae</taxon>
        <taxon>Paractinoplanes</taxon>
    </lineage>
</organism>
<accession>A0ABW2HXP3</accession>
<evidence type="ECO:0000256" key="1">
    <source>
        <dbReference type="ARBA" id="ARBA00023015"/>
    </source>
</evidence>
<reference evidence="5" key="1">
    <citation type="journal article" date="2019" name="Int. J. Syst. Evol. Microbiol.">
        <title>The Global Catalogue of Microorganisms (GCM) 10K type strain sequencing project: providing services to taxonomists for standard genome sequencing and annotation.</title>
        <authorList>
            <consortium name="The Broad Institute Genomics Platform"/>
            <consortium name="The Broad Institute Genome Sequencing Center for Infectious Disease"/>
            <person name="Wu L."/>
            <person name="Ma J."/>
        </authorList>
    </citation>
    <scope>NUCLEOTIDE SEQUENCE [LARGE SCALE GENOMIC DNA]</scope>
    <source>
        <strain evidence="5">XZYJT-10</strain>
    </source>
</reference>
<dbReference type="InterPro" id="IPR001034">
    <property type="entry name" value="DeoR_HTH"/>
</dbReference>
<dbReference type="PANTHER" id="PTHR34580:SF1">
    <property type="entry name" value="PROTEIN PAFC"/>
    <property type="match status" value="1"/>
</dbReference>
<evidence type="ECO:0000256" key="2">
    <source>
        <dbReference type="ARBA" id="ARBA00023163"/>
    </source>
</evidence>
<protein>
    <submittedName>
        <fullName evidence="4">Helix-turn-helix transcriptional regulator</fullName>
    </submittedName>
</protein>
<gene>
    <name evidence="4" type="ORF">ACFQS1_21375</name>
</gene>
<dbReference type="RefSeq" id="WP_378971024.1">
    <property type="nucleotide sequence ID" value="NZ_JBHTBJ010000015.1"/>
</dbReference>
<keyword evidence="5" id="KW-1185">Reference proteome</keyword>
<dbReference type="InterPro" id="IPR036390">
    <property type="entry name" value="WH_DNA-bd_sf"/>
</dbReference>
<dbReference type="InterPro" id="IPR057727">
    <property type="entry name" value="WCX_dom"/>
</dbReference>
<dbReference type="PROSITE" id="PS52050">
    <property type="entry name" value="WYL"/>
    <property type="match status" value="1"/>
</dbReference>
<dbReference type="PROSITE" id="PS51000">
    <property type="entry name" value="HTH_DEOR_2"/>
    <property type="match status" value="1"/>
</dbReference>